<keyword evidence="1" id="KW-0732">Signal</keyword>
<evidence type="ECO:0000256" key="1">
    <source>
        <dbReference type="SAM" id="SignalP"/>
    </source>
</evidence>
<evidence type="ECO:0000313" key="3">
    <source>
        <dbReference type="Proteomes" id="UP000799779"/>
    </source>
</evidence>
<organism evidence="2 3">
    <name type="scientific">Amniculicola lignicola CBS 123094</name>
    <dbReference type="NCBI Taxonomy" id="1392246"/>
    <lineage>
        <taxon>Eukaryota</taxon>
        <taxon>Fungi</taxon>
        <taxon>Dikarya</taxon>
        <taxon>Ascomycota</taxon>
        <taxon>Pezizomycotina</taxon>
        <taxon>Dothideomycetes</taxon>
        <taxon>Pleosporomycetidae</taxon>
        <taxon>Pleosporales</taxon>
        <taxon>Amniculicolaceae</taxon>
        <taxon>Amniculicola</taxon>
    </lineage>
</organism>
<feature type="signal peptide" evidence="1">
    <location>
        <begin position="1"/>
        <end position="16"/>
    </location>
</feature>
<reference evidence="2" key="1">
    <citation type="journal article" date="2020" name="Stud. Mycol.">
        <title>101 Dothideomycetes genomes: a test case for predicting lifestyles and emergence of pathogens.</title>
        <authorList>
            <person name="Haridas S."/>
            <person name="Albert R."/>
            <person name="Binder M."/>
            <person name="Bloem J."/>
            <person name="Labutti K."/>
            <person name="Salamov A."/>
            <person name="Andreopoulos B."/>
            <person name="Baker S."/>
            <person name="Barry K."/>
            <person name="Bills G."/>
            <person name="Bluhm B."/>
            <person name="Cannon C."/>
            <person name="Castanera R."/>
            <person name="Culley D."/>
            <person name="Daum C."/>
            <person name="Ezra D."/>
            <person name="Gonzalez J."/>
            <person name="Henrissat B."/>
            <person name="Kuo A."/>
            <person name="Liang C."/>
            <person name="Lipzen A."/>
            <person name="Lutzoni F."/>
            <person name="Magnuson J."/>
            <person name="Mondo S."/>
            <person name="Nolan M."/>
            <person name="Ohm R."/>
            <person name="Pangilinan J."/>
            <person name="Park H.-J."/>
            <person name="Ramirez L."/>
            <person name="Alfaro M."/>
            <person name="Sun H."/>
            <person name="Tritt A."/>
            <person name="Yoshinaga Y."/>
            <person name="Zwiers L.-H."/>
            <person name="Turgeon B."/>
            <person name="Goodwin S."/>
            <person name="Spatafora J."/>
            <person name="Crous P."/>
            <person name="Grigoriev I."/>
        </authorList>
    </citation>
    <scope>NUCLEOTIDE SEQUENCE</scope>
    <source>
        <strain evidence="2">CBS 123094</strain>
    </source>
</reference>
<dbReference type="EMBL" id="ML977584">
    <property type="protein sequence ID" value="KAF2001164.1"/>
    <property type="molecule type" value="Genomic_DNA"/>
</dbReference>
<dbReference type="OrthoDB" id="3763335at2759"/>
<sequence length="126" mass="13019">MKTMISILALAILATGTPPKTIGESDKASGSNVISCCNPTKKESSSGLSALLRDPSLETGVLVSGLMFTDDDAVNFLSNVGSDTMCGGNTVSRCSGDKKLAGSTECGCHKNWDSVGNTNSYFIQTS</sequence>
<evidence type="ECO:0008006" key="4">
    <source>
        <dbReference type="Google" id="ProtNLM"/>
    </source>
</evidence>
<dbReference type="Proteomes" id="UP000799779">
    <property type="component" value="Unassembled WGS sequence"/>
</dbReference>
<keyword evidence="3" id="KW-1185">Reference proteome</keyword>
<accession>A0A6A5WJQ2</accession>
<name>A0A6A5WJQ2_9PLEO</name>
<feature type="chain" id="PRO_5025621823" description="Hydrophobin" evidence="1">
    <location>
        <begin position="17"/>
        <end position="126"/>
    </location>
</feature>
<dbReference type="AlphaFoldDB" id="A0A6A5WJQ2"/>
<proteinExistence type="predicted"/>
<protein>
    <recommendedName>
        <fullName evidence="4">Hydrophobin</fullName>
    </recommendedName>
</protein>
<evidence type="ECO:0000313" key="2">
    <source>
        <dbReference type="EMBL" id="KAF2001164.1"/>
    </source>
</evidence>
<gene>
    <name evidence="2" type="ORF">P154DRAFT_534032</name>
</gene>